<proteinExistence type="predicted"/>
<keyword evidence="2" id="KW-1185">Reference proteome</keyword>
<sequence length="113" mass="12816">MILRAPCRTSWSSPFTVLQRSVPDKGKGILYSKATKSQPLEISPPRDRPHTPRKIYKDCVDCISKLWLEPIQILVDLDDPCVCSVGKPFLKVEDAIRLLHPTMLDFVALNLLM</sequence>
<organism evidence="1 2">
    <name type="scientific">Prunus dulcis</name>
    <name type="common">Almond</name>
    <name type="synonym">Amygdalus dulcis</name>
    <dbReference type="NCBI Taxonomy" id="3755"/>
    <lineage>
        <taxon>Eukaryota</taxon>
        <taxon>Viridiplantae</taxon>
        <taxon>Streptophyta</taxon>
        <taxon>Embryophyta</taxon>
        <taxon>Tracheophyta</taxon>
        <taxon>Spermatophyta</taxon>
        <taxon>Magnoliopsida</taxon>
        <taxon>eudicotyledons</taxon>
        <taxon>Gunneridae</taxon>
        <taxon>Pentapetalae</taxon>
        <taxon>rosids</taxon>
        <taxon>fabids</taxon>
        <taxon>Rosales</taxon>
        <taxon>Rosaceae</taxon>
        <taxon>Amygdaloideae</taxon>
        <taxon>Amygdaleae</taxon>
        <taxon>Prunus</taxon>
    </lineage>
</organism>
<accession>A0AAD4UXP4</accession>
<dbReference type="EMBL" id="JAJFAZ020000008">
    <property type="protein sequence ID" value="KAI5313652.1"/>
    <property type="molecule type" value="Genomic_DNA"/>
</dbReference>
<evidence type="ECO:0000313" key="1">
    <source>
        <dbReference type="EMBL" id="KAI5313652.1"/>
    </source>
</evidence>
<comment type="caution">
    <text evidence="1">The sequence shown here is derived from an EMBL/GenBank/DDBJ whole genome shotgun (WGS) entry which is preliminary data.</text>
</comment>
<name>A0AAD4UXP4_PRUDU</name>
<evidence type="ECO:0000313" key="2">
    <source>
        <dbReference type="Proteomes" id="UP001054821"/>
    </source>
</evidence>
<protein>
    <submittedName>
        <fullName evidence="1">Uncharacterized protein</fullName>
    </submittedName>
</protein>
<dbReference type="AlphaFoldDB" id="A0AAD4UXP4"/>
<reference evidence="1 2" key="1">
    <citation type="journal article" date="2022" name="G3 (Bethesda)">
        <title>Whole-genome sequence and methylome profiling of the almond [Prunus dulcis (Mill.) D.A. Webb] cultivar 'Nonpareil'.</title>
        <authorList>
            <person name="D'Amico-Willman K.M."/>
            <person name="Ouma W.Z."/>
            <person name="Meulia T."/>
            <person name="Sideli G.M."/>
            <person name="Gradziel T.M."/>
            <person name="Fresnedo-Ramirez J."/>
        </authorList>
    </citation>
    <scope>NUCLEOTIDE SEQUENCE [LARGE SCALE GENOMIC DNA]</scope>
    <source>
        <strain evidence="1">Clone GOH B32 T37-40</strain>
    </source>
</reference>
<dbReference type="Proteomes" id="UP001054821">
    <property type="component" value="Chromosome 8"/>
</dbReference>
<gene>
    <name evidence="1" type="ORF">L3X38_042828</name>
</gene>